<dbReference type="EMBL" id="JAESVB010000001">
    <property type="protein sequence ID" value="MCB8874425.1"/>
    <property type="molecule type" value="Genomic_DNA"/>
</dbReference>
<dbReference type="AlphaFoldDB" id="A0A964DXL8"/>
<name>A0A964DXL8_9PROT</name>
<dbReference type="Proteomes" id="UP000708298">
    <property type="component" value="Unassembled WGS sequence"/>
</dbReference>
<dbReference type="RefSeq" id="WP_227320059.1">
    <property type="nucleotide sequence ID" value="NZ_JAESVB010000001.1"/>
</dbReference>
<accession>A0A964DXL8</accession>
<reference evidence="1" key="1">
    <citation type="journal article" date="2021" name="Microorganisms">
        <title>Acidisoma silvae sp. nov. and Acidisomacellulosilytica sp. nov., Two Acidophilic Bacteria Isolated from Decaying Wood, Hydrolyzing Cellulose and Producing Poly-3-hydroxybutyrate.</title>
        <authorList>
            <person name="Mieszkin S."/>
            <person name="Pouder E."/>
            <person name="Uroz S."/>
            <person name="Simon-Colin C."/>
            <person name="Alain K."/>
        </authorList>
    </citation>
    <scope>NUCLEOTIDE SEQUENCE</scope>
    <source>
        <strain evidence="1">HW T2.11</strain>
    </source>
</reference>
<gene>
    <name evidence="1" type="ORF">ASILVAE211_04450</name>
</gene>
<keyword evidence="2" id="KW-1185">Reference proteome</keyword>
<sequence length="151" mass="16919">MSSEDEDYESFIVLDVKGDKLDPTSLLALIPLTCKRPRRKGDPMGQSFAKTGYCGFTVDGRERLRDGTAHLRLILDALEPNIAAIQIIMQEQSLAWQATFFEGNYKGHSFSELSPDLLRRAANIGLPVVKKEPDTVTFVWDYDPAKPRSDS</sequence>
<organism evidence="1 2">
    <name type="scientific">Acidisoma silvae</name>
    <dbReference type="NCBI Taxonomy" id="2802396"/>
    <lineage>
        <taxon>Bacteria</taxon>
        <taxon>Pseudomonadati</taxon>
        <taxon>Pseudomonadota</taxon>
        <taxon>Alphaproteobacteria</taxon>
        <taxon>Acetobacterales</taxon>
        <taxon>Acidocellaceae</taxon>
        <taxon>Acidisoma</taxon>
    </lineage>
</organism>
<comment type="caution">
    <text evidence="1">The sequence shown here is derived from an EMBL/GenBank/DDBJ whole genome shotgun (WGS) entry which is preliminary data.</text>
</comment>
<protein>
    <submittedName>
        <fullName evidence="1">DUF4279 domain-containing protein</fullName>
    </submittedName>
</protein>
<dbReference type="InterPro" id="IPR025459">
    <property type="entry name" value="DUF4279"/>
</dbReference>
<reference evidence="1" key="2">
    <citation type="submission" date="2021-01" db="EMBL/GenBank/DDBJ databases">
        <authorList>
            <person name="Mieszkin S."/>
            <person name="Pouder E."/>
            <person name="Alain K."/>
        </authorList>
    </citation>
    <scope>NUCLEOTIDE SEQUENCE</scope>
    <source>
        <strain evidence="1">HW T2.11</strain>
    </source>
</reference>
<evidence type="ECO:0000313" key="2">
    <source>
        <dbReference type="Proteomes" id="UP000708298"/>
    </source>
</evidence>
<dbReference type="Pfam" id="PF14106">
    <property type="entry name" value="DUF4279"/>
    <property type="match status" value="1"/>
</dbReference>
<proteinExistence type="predicted"/>
<evidence type="ECO:0000313" key="1">
    <source>
        <dbReference type="EMBL" id="MCB8874425.1"/>
    </source>
</evidence>